<dbReference type="EMBL" id="MSFK01000012">
    <property type="protein sequence ID" value="PWY88743.1"/>
    <property type="molecule type" value="Genomic_DNA"/>
</dbReference>
<sequence length="161" mass="17778">MLPSTIDPETPVRVNPPGQALSIQYVLLRSTTTYILKKGGLQHADEQTKSCRAIMGRVLAATSARARRVVGLEMRAPSDYYSAQFPRHTILLHHKSTTNNNNNNNNGVDSSLVSSTRLPFSYPSFSPSVKGRSLLPFPHGPPSRRPLHTYLPAFYPLNSPP</sequence>
<dbReference type="GeneID" id="37111621"/>
<gene>
    <name evidence="1" type="ORF">BO94DRAFT_50353</name>
</gene>
<dbReference type="RefSeq" id="XP_025468105.1">
    <property type="nucleotide sequence ID" value="XM_025609478.1"/>
</dbReference>
<accession>A0A317WQN9</accession>
<evidence type="ECO:0000313" key="1">
    <source>
        <dbReference type="EMBL" id="PWY88743.1"/>
    </source>
</evidence>
<keyword evidence="2" id="KW-1185">Reference proteome</keyword>
<comment type="caution">
    <text evidence="1">The sequence shown here is derived from an EMBL/GenBank/DDBJ whole genome shotgun (WGS) entry which is preliminary data.</text>
</comment>
<protein>
    <submittedName>
        <fullName evidence="1">Uncharacterized protein</fullName>
    </submittedName>
</protein>
<organism evidence="1 2">
    <name type="scientific">Aspergillus sclerotioniger CBS 115572</name>
    <dbReference type="NCBI Taxonomy" id="1450535"/>
    <lineage>
        <taxon>Eukaryota</taxon>
        <taxon>Fungi</taxon>
        <taxon>Dikarya</taxon>
        <taxon>Ascomycota</taxon>
        <taxon>Pezizomycotina</taxon>
        <taxon>Eurotiomycetes</taxon>
        <taxon>Eurotiomycetidae</taxon>
        <taxon>Eurotiales</taxon>
        <taxon>Aspergillaceae</taxon>
        <taxon>Aspergillus</taxon>
        <taxon>Aspergillus subgen. Circumdati</taxon>
    </lineage>
</organism>
<dbReference type="AlphaFoldDB" id="A0A317WQN9"/>
<evidence type="ECO:0000313" key="2">
    <source>
        <dbReference type="Proteomes" id="UP000246702"/>
    </source>
</evidence>
<dbReference type="Proteomes" id="UP000246702">
    <property type="component" value="Unassembled WGS sequence"/>
</dbReference>
<name>A0A317WQN9_9EURO</name>
<proteinExistence type="predicted"/>
<reference evidence="1 2" key="1">
    <citation type="submission" date="2016-12" db="EMBL/GenBank/DDBJ databases">
        <title>The genomes of Aspergillus section Nigri reveals drivers in fungal speciation.</title>
        <authorList>
            <consortium name="DOE Joint Genome Institute"/>
            <person name="Vesth T.C."/>
            <person name="Nybo J."/>
            <person name="Theobald S."/>
            <person name="Brandl J."/>
            <person name="Frisvad J.C."/>
            <person name="Nielsen K.F."/>
            <person name="Lyhne E.K."/>
            <person name="Kogle M.E."/>
            <person name="Kuo A."/>
            <person name="Riley R."/>
            <person name="Clum A."/>
            <person name="Nolan M."/>
            <person name="Lipzen A."/>
            <person name="Salamov A."/>
            <person name="Henrissat B."/>
            <person name="Wiebenga A."/>
            <person name="De Vries R.P."/>
            <person name="Grigoriev I.V."/>
            <person name="Mortensen U.H."/>
            <person name="Andersen M.R."/>
            <person name="Baker S.E."/>
        </authorList>
    </citation>
    <scope>NUCLEOTIDE SEQUENCE [LARGE SCALE GENOMIC DNA]</scope>
    <source>
        <strain evidence="1 2">CBS 115572</strain>
    </source>
</reference>